<evidence type="ECO:0000313" key="1">
    <source>
        <dbReference type="EMBL" id="XBS69006.1"/>
    </source>
</evidence>
<protein>
    <recommendedName>
        <fullName evidence="2">General secretion pathway GspH domain-containing protein</fullName>
    </recommendedName>
</protein>
<dbReference type="EMBL" id="CP157947">
    <property type="protein sequence ID" value="XBS69006.1"/>
    <property type="molecule type" value="Genomic_DNA"/>
</dbReference>
<name>A0AAU7Q9F5_9GAMM</name>
<evidence type="ECO:0008006" key="2">
    <source>
        <dbReference type="Google" id="ProtNLM"/>
    </source>
</evidence>
<dbReference type="AlphaFoldDB" id="A0AAU7Q9F5"/>
<sequence>MSQAGQQIADFFSRWQLHAARSNHSCRIAIKTGARGELCAVCTSRPNEKIRFPLPLSDICLESSAPGYLSFKGLHNTATPAHVTLGNPAGSVKIIVSGTGRLRLCSVKGRFAGIPSC</sequence>
<organism evidence="1">
    <name type="scientific">Acerihabitans sp. KWT182</name>
    <dbReference type="NCBI Taxonomy" id="3157919"/>
    <lineage>
        <taxon>Bacteria</taxon>
        <taxon>Pseudomonadati</taxon>
        <taxon>Pseudomonadota</taxon>
        <taxon>Gammaproteobacteria</taxon>
        <taxon>Enterobacterales</taxon>
        <taxon>Pectobacteriaceae</taxon>
        <taxon>Acerihabitans</taxon>
    </lineage>
</organism>
<proteinExistence type="predicted"/>
<reference evidence="1" key="1">
    <citation type="submission" date="2024-06" db="EMBL/GenBank/DDBJ databases">
        <authorList>
            <person name="Coelho C."/>
            <person name="Bento M."/>
            <person name="Garcia E."/>
            <person name="Camelo A."/>
            <person name="Brandao I."/>
            <person name="Espirito Santo C."/>
            <person name="Trovao J."/>
            <person name="Verissimo A."/>
            <person name="Costa J."/>
            <person name="Tiago I."/>
        </authorList>
    </citation>
    <scope>NUCLEOTIDE SEQUENCE</scope>
    <source>
        <strain evidence="1">KWT182</strain>
    </source>
</reference>
<accession>A0AAU7Q9F5</accession>
<gene>
    <name evidence="1" type="ORF">ABK905_21210</name>
</gene>